<feature type="compositionally biased region" description="Polar residues" evidence="1">
    <location>
        <begin position="544"/>
        <end position="565"/>
    </location>
</feature>
<dbReference type="Gene3D" id="1.10.8.270">
    <property type="entry name" value="putative rabgap domain of human tbc1 domain family member 14 like domains"/>
    <property type="match status" value="1"/>
</dbReference>
<dbReference type="InterPro" id="IPR035969">
    <property type="entry name" value="Rab-GAP_TBC_sf"/>
</dbReference>
<dbReference type="Gene3D" id="1.10.472.80">
    <property type="entry name" value="Ypt/Rab-GAP domain of gyp1p, domain 3"/>
    <property type="match status" value="1"/>
</dbReference>
<feature type="domain" description="Rab-GAP TBC" evidence="2">
    <location>
        <begin position="147"/>
        <end position="463"/>
    </location>
</feature>
<keyword evidence="4" id="KW-1185">Reference proteome</keyword>
<organism evidence="5">
    <name type="scientific">Taenia asiatica</name>
    <name type="common">Asian tapeworm</name>
    <dbReference type="NCBI Taxonomy" id="60517"/>
    <lineage>
        <taxon>Eukaryota</taxon>
        <taxon>Metazoa</taxon>
        <taxon>Spiralia</taxon>
        <taxon>Lophotrochozoa</taxon>
        <taxon>Platyhelminthes</taxon>
        <taxon>Cestoda</taxon>
        <taxon>Eucestoda</taxon>
        <taxon>Cyclophyllidea</taxon>
        <taxon>Taeniidae</taxon>
        <taxon>Taenia</taxon>
    </lineage>
</organism>
<dbReference type="SMART" id="SM00164">
    <property type="entry name" value="TBC"/>
    <property type="match status" value="1"/>
</dbReference>
<evidence type="ECO:0000259" key="2">
    <source>
        <dbReference type="PROSITE" id="PS50086"/>
    </source>
</evidence>
<dbReference type="PANTHER" id="PTHR47219:SF15">
    <property type="entry name" value="TBC1 DOMAIN FAMILY MEMBER 12 ISOFORM X1"/>
    <property type="match status" value="1"/>
</dbReference>
<dbReference type="Proteomes" id="UP000282613">
    <property type="component" value="Unassembled WGS sequence"/>
</dbReference>
<gene>
    <name evidence="3" type="ORF">TASK_LOCUS8094</name>
</gene>
<proteinExistence type="predicted"/>
<feature type="region of interest" description="Disordered" evidence="1">
    <location>
        <begin position="536"/>
        <end position="565"/>
    </location>
</feature>
<name>A0A0R3WBR2_TAEAS</name>
<evidence type="ECO:0000313" key="5">
    <source>
        <dbReference type="WBParaSite" id="TASK_0000809301-mRNA-1"/>
    </source>
</evidence>
<accession>A0A0R3WBR2</accession>
<dbReference type="Gene3D" id="1.10.10.750">
    <property type="entry name" value="Ypt/Rab-GAP domain of gyp1p, domain 1"/>
    <property type="match status" value="1"/>
</dbReference>
<evidence type="ECO:0000256" key="1">
    <source>
        <dbReference type="SAM" id="MobiDB-lite"/>
    </source>
</evidence>
<dbReference type="PROSITE" id="PS50086">
    <property type="entry name" value="TBC_RABGAP"/>
    <property type="match status" value="1"/>
</dbReference>
<dbReference type="GO" id="GO:0031267">
    <property type="term" value="F:small GTPase binding"/>
    <property type="evidence" value="ECO:0007669"/>
    <property type="project" value="TreeGrafter"/>
</dbReference>
<dbReference type="InterPro" id="IPR050302">
    <property type="entry name" value="Rab_GAP_TBC_domain"/>
</dbReference>
<dbReference type="PANTHER" id="PTHR47219">
    <property type="entry name" value="RAB GTPASE-ACTIVATING PROTEIN 1-LIKE"/>
    <property type="match status" value="1"/>
</dbReference>
<dbReference type="SUPFAM" id="SSF47923">
    <property type="entry name" value="Ypt/Rab-GAP domain of gyp1p"/>
    <property type="match status" value="2"/>
</dbReference>
<protein>
    <submittedName>
        <fullName evidence="5">Rab-GAP TBC domain-containing protein</fullName>
    </submittedName>
</protein>
<reference evidence="5" key="1">
    <citation type="submission" date="2017-02" db="UniProtKB">
        <authorList>
            <consortium name="WormBaseParasite"/>
        </authorList>
    </citation>
    <scope>IDENTIFICATION</scope>
</reference>
<dbReference type="Pfam" id="PF00566">
    <property type="entry name" value="RabGAP-TBC"/>
    <property type="match status" value="1"/>
</dbReference>
<sequence length="631" mass="71434">MPGSVGSGSCEGGDLSVLDDPFSESDSNFSSLPSPRLRYLVAPDFVAREISLPRQYLKQYSSAKDITDLPRKDPQEAKRHQVECNKIMQHISKKHQEKLSQMLAQQEKRHANESRIGNRINYWRNEVVPHWDTLEQTSQLLEDWWFGIPYPVRSQVWQMIIGNPLGITRDLFESCLTQSRYTIRRLESARRLADVLDRTTQEDGKFNARLATSTGTGRSERLYSLPDSVGEADVNPLSRLRLPRQVSSAASEMEASINTQNVLTTPPNPLTPSPSPTILGDLSSNEEASLQVIRLDVSRTFPMLGVFQSDGLHNRDLHDLLAAFVAYQPTLGYLQGMSFIAGILLLVMDDIYPAFIAFATLMNRPSFYAFYSLDESEFFVDLFLVNAISRIAYTSITSILKFATYFGAFDALLEDRMPRLFAHLKSCRLDCKLYLFDWLFTIFSRSLPLDVDLRIWDLFLRDGEAALLLSALGILRMYEEYLLLWDFDRLASFLTGPMPESMSPDDLTSCMRSLDLSIADIKGALKKARNFVTNNNVTDSTSTRSDPASKTPSEALQEQSEGQWSRRSLFGIRSRLMKLHDNGNTNTHDMAPATTTSKFSAFRRKTFVPAAAPAFSAWSREVCLDYPKREM</sequence>
<dbReference type="EMBL" id="UYRS01018726">
    <property type="protein sequence ID" value="VDK39563.1"/>
    <property type="molecule type" value="Genomic_DNA"/>
</dbReference>
<dbReference type="STRING" id="60517.A0A0R3WBR2"/>
<dbReference type="GO" id="GO:0005096">
    <property type="term" value="F:GTPase activator activity"/>
    <property type="evidence" value="ECO:0007669"/>
    <property type="project" value="TreeGrafter"/>
</dbReference>
<evidence type="ECO:0000313" key="4">
    <source>
        <dbReference type="Proteomes" id="UP000282613"/>
    </source>
</evidence>
<dbReference type="WBParaSite" id="TASK_0000809301-mRNA-1">
    <property type="protein sequence ID" value="TASK_0000809301-mRNA-1"/>
    <property type="gene ID" value="TASK_0000809301"/>
</dbReference>
<reference evidence="3 4" key="2">
    <citation type="submission" date="2018-11" db="EMBL/GenBank/DDBJ databases">
        <authorList>
            <consortium name="Pathogen Informatics"/>
        </authorList>
    </citation>
    <scope>NUCLEOTIDE SEQUENCE [LARGE SCALE GENOMIC DNA]</scope>
</reference>
<evidence type="ECO:0000313" key="3">
    <source>
        <dbReference type="EMBL" id="VDK39563.1"/>
    </source>
</evidence>
<feature type="region of interest" description="Disordered" evidence="1">
    <location>
        <begin position="1"/>
        <end position="33"/>
    </location>
</feature>
<feature type="compositionally biased region" description="Gly residues" evidence="1">
    <location>
        <begin position="1"/>
        <end position="11"/>
    </location>
</feature>
<feature type="compositionally biased region" description="Polar residues" evidence="1">
    <location>
        <begin position="24"/>
        <end position="33"/>
    </location>
</feature>
<dbReference type="InterPro" id="IPR000195">
    <property type="entry name" value="Rab-GAP-TBC_dom"/>
</dbReference>
<dbReference type="OrthoDB" id="294251at2759"/>
<dbReference type="AlphaFoldDB" id="A0A0R3WBR2"/>